<accession>A0ABS9TXY5</accession>
<feature type="transmembrane region" description="Helical" evidence="1">
    <location>
        <begin position="369"/>
        <end position="387"/>
    </location>
</feature>
<dbReference type="RefSeq" id="WP_241051953.1">
    <property type="nucleotide sequence ID" value="NZ_JAKZBV010000001.1"/>
</dbReference>
<evidence type="ECO:0000256" key="1">
    <source>
        <dbReference type="SAM" id="Phobius"/>
    </source>
</evidence>
<keyword evidence="1" id="KW-1133">Transmembrane helix</keyword>
<reference evidence="2 3" key="1">
    <citation type="submission" date="2022-03" db="EMBL/GenBank/DDBJ databases">
        <title>Sinomonas sp. isolated from a soil.</title>
        <authorList>
            <person name="Han J."/>
            <person name="Kim D.-U."/>
        </authorList>
    </citation>
    <scope>NUCLEOTIDE SEQUENCE [LARGE SCALE GENOMIC DNA]</scope>
    <source>
        <strain evidence="2 3">5-5</strain>
    </source>
</reference>
<organism evidence="2 3">
    <name type="scientific">Sinomonas terrae</name>
    <dbReference type="NCBI Taxonomy" id="2908838"/>
    <lineage>
        <taxon>Bacteria</taxon>
        <taxon>Bacillati</taxon>
        <taxon>Actinomycetota</taxon>
        <taxon>Actinomycetes</taxon>
        <taxon>Micrococcales</taxon>
        <taxon>Micrococcaceae</taxon>
        <taxon>Sinomonas</taxon>
    </lineage>
</organism>
<feature type="transmembrane region" description="Helical" evidence="1">
    <location>
        <begin position="338"/>
        <end position="357"/>
    </location>
</feature>
<feature type="transmembrane region" description="Helical" evidence="1">
    <location>
        <begin position="311"/>
        <end position="331"/>
    </location>
</feature>
<comment type="caution">
    <text evidence="2">The sequence shown here is derived from an EMBL/GenBank/DDBJ whole genome shotgun (WGS) entry which is preliminary data.</text>
</comment>
<feature type="transmembrane region" description="Helical" evidence="1">
    <location>
        <begin position="283"/>
        <end position="305"/>
    </location>
</feature>
<feature type="transmembrane region" description="Helical" evidence="1">
    <location>
        <begin position="148"/>
        <end position="167"/>
    </location>
</feature>
<proteinExistence type="predicted"/>
<dbReference type="EMBL" id="JAKZBV010000001">
    <property type="protein sequence ID" value="MCH6469284.1"/>
    <property type="molecule type" value="Genomic_DNA"/>
</dbReference>
<name>A0ABS9TXY5_9MICC</name>
<feature type="transmembrane region" description="Helical" evidence="1">
    <location>
        <begin position="114"/>
        <end position="136"/>
    </location>
</feature>
<feature type="transmembrane region" description="Helical" evidence="1">
    <location>
        <begin position="179"/>
        <end position="198"/>
    </location>
</feature>
<keyword evidence="1" id="KW-0812">Transmembrane</keyword>
<evidence type="ECO:0000313" key="3">
    <source>
        <dbReference type="Proteomes" id="UP001202922"/>
    </source>
</evidence>
<keyword evidence="1" id="KW-0472">Membrane</keyword>
<protein>
    <recommendedName>
        <fullName evidence="4">ABC transporter permease</fullName>
    </recommendedName>
</protein>
<feature type="transmembrane region" description="Helical" evidence="1">
    <location>
        <begin position="41"/>
        <end position="61"/>
    </location>
</feature>
<dbReference type="Proteomes" id="UP001202922">
    <property type="component" value="Unassembled WGS sequence"/>
</dbReference>
<feature type="transmembrane region" description="Helical" evidence="1">
    <location>
        <begin position="73"/>
        <end position="93"/>
    </location>
</feature>
<gene>
    <name evidence="2" type="ORF">L0M17_04655</name>
</gene>
<keyword evidence="3" id="KW-1185">Reference proteome</keyword>
<sequence length="404" mass="43245">MTTDPRSAEAVEPAPEAEEIREVRPSLPFPPTSAVRTEARAVQMAGLAVVVSFVAAFIAFAGRRPSLSGDHGVGDVAGLVGGAVAVIVLPLAYRHTFDHPQHHWLVERPAWRRYLGVLALAVVHGAIAFMAAWAGFRIFQQAFGDLTFDPFAGAIEAAVVGGLSAYATYQSGARMNSYLLSNLLATYLAAGVLTSMVTTKNPNWWEINFSALGAANSGVAWTFNVTLVTGGIVITMLAEYVTRDIQALAAFRADRFASLSADHGLARRGRRPGRTTDVRTRPVFACLVLMGLMLTGTGLVPVDVYMPGHNIFATSMSGTFVVLVVGLPWWLPGVSRTFQVTGFVMLGGAVLAVVLWYPLGYYNMTAMEMFVAGVVLGWLVLLIRNLAAAVEDARRTALSELLGS</sequence>
<feature type="transmembrane region" description="Helical" evidence="1">
    <location>
        <begin position="218"/>
        <end position="238"/>
    </location>
</feature>
<evidence type="ECO:0000313" key="2">
    <source>
        <dbReference type="EMBL" id="MCH6469284.1"/>
    </source>
</evidence>
<evidence type="ECO:0008006" key="4">
    <source>
        <dbReference type="Google" id="ProtNLM"/>
    </source>
</evidence>